<dbReference type="Proteomes" id="UP000663829">
    <property type="component" value="Unassembled WGS sequence"/>
</dbReference>
<organism evidence="3 5">
    <name type="scientific">Didymodactylos carnosus</name>
    <dbReference type="NCBI Taxonomy" id="1234261"/>
    <lineage>
        <taxon>Eukaryota</taxon>
        <taxon>Metazoa</taxon>
        <taxon>Spiralia</taxon>
        <taxon>Gnathifera</taxon>
        <taxon>Rotifera</taxon>
        <taxon>Eurotatoria</taxon>
        <taxon>Bdelloidea</taxon>
        <taxon>Philodinida</taxon>
        <taxon>Philodinidae</taxon>
        <taxon>Didymodactylos</taxon>
    </lineage>
</organism>
<reference evidence="3" key="1">
    <citation type="submission" date="2021-02" db="EMBL/GenBank/DDBJ databases">
        <authorList>
            <person name="Nowell W R."/>
        </authorList>
    </citation>
    <scope>NUCLEOTIDE SEQUENCE</scope>
</reference>
<evidence type="ECO:0000313" key="5">
    <source>
        <dbReference type="Proteomes" id="UP000663829"/>
    </source>
</evidence>
<dbReference type="AlphaFoldDB" id="A0A814SKC1"/>
<dbReference type="OrthoDB" id="5985989at2759"/>
<feature type="region of interest" description="Disordered" evidence="1">
    <location>
        <begin position="391"/>
        <end position="427"/>
    </location>
</feature>
<proteinExistence type="predicted"/>
<evidence type="ECO:0000256" key="1">
    <source>
        <dbReference type="SAM" id="MobiDB-lite"/>
    </source>
</evidence>
<dbReference type="Pfam" id="PF13843">
    <property type="entry name" value="DDE_Tnp_1_7"/>
    <property type="match status" value="1"/>
</dbReference>
<protein>
    <recommendedName>
        <fullName evidence="2">PiggyBac transposable element-derived protein domain-containing protein</fullName>
    </recommendedName>
</protein>
<feature type="compositionally biased region" description="Low complexity" evidence="1">
    <location>
        <begin position="406"/>
        <end position="417"/>
    </location>
</feature>
<gene>
    <name evidence="3" type="ORF">GPM918_LOCUS21093</name>
    <name evidence="4" type="ORF">SRO942_LOCUS21090</name>
</gene>
<dbReference type="PANTHER" id="PTHR47272">
    <property type="entry name" value="DDE_TNP_1_7 DOMAIN-CONTAINING PROTEIN"/>
    <property type="match status" value="1"/>
</dbReference>
<evidence type="ECO:0000313" key="3">
    <source>
        <dbReference type="EMBL" id="CAF1149260.1"/>
    </source>
</evidence>
<dbReference type="Proteomes" id="UP000681722">
    <property type="component" value="Unassembled WGS sequence"/>
</dbReference>
<evidence type="ECO:0000313" key="4">
    <source>
        <dbReference type="EMBL" id="CAF3912791.1"/>
    </source>
</evidence>
<accession>A0A814SKC1</accession>
<dbReference type="EMBL" id="CAJNOQ010006843">
    <property type="protein sequence ID" value="CAF1149260.1"/>
    <property type="molecule type" value="Genomic_DNA"/>
</dbReference>
<name>A0A814SKC1_9BILA</name>
<feature type="domain" description="PiggyBac transposable element-derived protein" evidence="2">
    <location>
        <begin position="1"/>
        <end position="356"/>
    </location>
</feature>
<evidence type="ECO:0000259" key="2">
    <source>
        <dbReference type="Pfam" id="PF13843"/>
    </source>
</evidence>
<sequence>MFGKESITLLTEKSNLYSVQTNPNKPARISEVEMAQFIGILIMSGVYCFPDQRYFWMNTTRVESISSTMSRDRFLDIRKFLNVADNSNQLDRIDPNYDRAHKVRPLLNIVKNSFRKIEKEEKLSVDEQIIPFKGTSIMKQHMPKKPHRWGYKMFLLAGGESGICYDFLFYVGRSDIDRQEQGFCTKVVLELCETVPRSINRKLFFDNYFTTIKLQVELKKLGIYSVGMVRANRLPGLIMKGEKDLSKEGRESMDHRVAEVDGVELCAVRWYDNKAVNCLSTLYGCQLIDSVERWSLKEKNHIQVVRPNIVKAYNQHMGRVDLMDMLVSLYRINGRSKKYYTKIIFHLIDLTTVNGWLVYCRHCSQLDIQKRDIMSLLSFRISVAEFMLKSAPPTPSTKRGRPSLDSTSNENNQTTTSRAVPNSIPPSSVRLDKFDHWPIHTSKGRCRNLGCIGYTRICCTKCQLRLCLNEKSNCFKDYHH</sequence>
<comment type="caution">
    <text evidence="3">The sequence shown here is derived from an EMBL/GenBank/DDBJ whole genome shotgun (WGS) entry which is preliminary data.</text>
</comment>
<keyword evidence="5" id="KW-1185">Reference proteome</keyword>
<dbReference type="InterPro" id="IPR029526">
    <property type="entry name" value="PGBD"/>
</dbReference>
<dbReference type="EMBL" id="CAJOBC010006844">
    <property type="protein sequence ID" value="CAF3912791.1"/>
    <property type="molecule type" value="Genomic_DNA"/>
</dbReference>
<dbReference type="PANTHER" id="PTHR47272:SF1">
    <property type="entry name" value="PIGGYBAC TRANSPOSABLE ELEMENT-DERIVED PROTEIN 3-LIKE"/>
    <property type="match status" value="1"/>
</dbReference>